<dbReference type="InterPro" id="IPR024601">
    <property type="entry name" value="Peptidase_M1_pepN_C"/>
</dbReference>
<evidence type="ECO:0000259" key="16">
    <source>
        <dbReference type="Pfam" id="PF17900"/>
    </source>
</evidence>
<dbReference type="PANTHER" id="PTHR46322:SF1">
    <property type="entry name" value="PUROMYCIN-SENSITIVE AMINOPEPTIDASE"/>
    <property type="match status" value="1"/>
</dbReference>
<dbReference type="Proteomes" id="UP000191094">
    <property type="component" value="Unassembled WGS sequence"/>
</dbReference>
<dbReference type="FunFam" id="3.30.2010.30:FF:000002">
    <property type="entry name" value="Putative aminopeptidase N"/>
    <property type="match status" value="1"/>
</dbReference>
<keyword evidence="7" id="KW-0645">Protease</keyword>
<evidence type="ECO:0000256" key="3">
    <source>
        <dbReference type="ARBA" id="ARBA00010136"/>
    </source>
</evidence>
<evidence type="ECO:0000313" key="18">
    <source>
        <dbReference type="Proteomes" id="UP000191094"/>
    </source>
</evidence>
<protein>
    <recommendedName>
        <fullName evidence="5 12">Aminopeptidase N</fullName>
        <ecNumber evidence="4 12">3.4.11.2</ecNumber>
    </recommendedName>
</protein>
<evidence type="ECO:0000259" key="13">
    <source>
        <dbReference type="Pfam" id="PF01433"/>
    </source>
</evidence>
<dbReference type="Gene3D" id="2.60.40.1730">
    <property type="entry name" value="tricorn interacting facor f3 domain"/>
    <property type="match status" value="1"/>
</dbReference>
<evidence type="ECO:0000256" key="9">
    <source>
        <dbReference type="ARBA" id="ARBA00022801"/>
    </source>
</evidence>
<evidence type="ECO:0000256" key="5">
    <source>
        <dbReference type="ARBA" id="ARBA00015611"/>
    </source>
</evidence>
<evidence type="ECO:0000256" key="6">
    <source>
        <dbReference type="ARBA" id="ARBA00022438"/>
    </source>
</evidence>
<comment type="cofactor">
    <cofactor evidence="2">
        <name>Zn(2+)</name>
        <dbReference type="ChEBI" id="CHEBI:29105"/>
    </cofactor>
</comment>
<feature type="domain" description="Peptidase M1 membrane alanine aminopeptidase" evidence="13">
    <location>
        <begin position="245"/>
        <end position="455"/>
    </location>
</feature>
<evidence type="ECO:0000259" key="14">
    <source>
        <dbReference type="Pfam" id="PF11940"/>
    </source>
</evidence>
<dbReference type="InterPro" id="IPR038438">
    <property type="entry name" value="PepN_Ig-like_sf"/>
</dbReference>
<accession>A0A1T0CIL3</accession>
<dbReference type="EMBL" id="MUYT01000004">
    <property type="protein sequence ID" value="OOS21981.1"/>
    <property type="molecule type" value="Genomic_DNA"/>
</dbReference>
<dbReference type="Pfam" id="PF11940">
    <property type="entry name" value="DUF3458"/>
    <property type="match status" value="1"/>
</dbReference>
<dbReference type="GO" id="GO:0016285">
    <property type="term" value="F:alanyl aminopeptidase activity"/>
    <property type="evidence" value="ECO:0007669"/>
    <property type="project" value="UniProtKB-EC"/>
</dbReference>
<comment type="caution">
    <text evidence="17">The sequence shown here is derived from an EMBL/GenBank/DDBJ whole genome shotgun (WGS) entry which is preliminary data.</text>
</comment>
<dbReference type="GO" id="GO:0008237">
    <property type="term" value="F:metallopeptidase activity"/>
    <property type="evidence" value="ECO:0007669"/>
    <property type="project" value="UniProtKB-UniRule"/>
</dbReference>
<organism evidence="17 18">
    <name type="scientific">Lwoffella lincolnii</name>
    <dbReference type="NCBI Taxonomy" id="90241"/>
    <lineage>
        <taxon>Bacteria</taxon>
        <taxon>Pseudomonadati</taxon>
        <taxon>Pseudomonadota</taxon>
        <taxon>Gammaproteobacteria</taxon>
        <taxon>Moraxellales</taxon>
        <taxon>Moraxellaceae</taxon>
        <taxon>Lwoffella</taxon>
    </lineage>
</organism>
<dbReference type="Gene3D" id="1.25.50.10">
    <property type="entry name" value="Peptidase M1, alanyl aminopeptidase, C-terminal domain"/>
    <property type="match status" value="1"/>
</dbReference>
<feature type="domain" description="Peptidase M1 alanyl aminopeptidase Ig-like fold" evidence="14">
    <location>
        <begin position="462"/>
        <end position="563"/>
    </location>
</feature>
<feature type="domain" description="Aminopeptidase N-like N-terminal" evidence="16">
    <location>
        <begin position="33"/>
        <end position="205"/>
    </location>
</feature>
<evidence type="ECO:0000256" key="4">
    <source>
        <dbReference type="ARBA" id="ARBA00012564"/>
    </source>
</evidence>
<dbReference type="AlphaFoldDB" id="A0A1T0CIL3"/>
<dbReference type="Pfam" id="PF17900">
    <property type="entry name" value="Peptidase_M1_N"/>
    <property type="match status" value="1"/>
</dbReference>
<dbReference type="CDD" id="cd09600">
    <property type="entry name" value="M1_APN"/>
    <property type="match status" value="1"/>
</dbReference>
<dbReference type="Pfam" id="PF17432">
    <property type="entry name" value="DUF3458_C"/>
    <property type="match status" value="1"/>
</dbReference>
<dbReference type="InterPro" id="IPR014782">
    <property type="entry name" value="Peptidase_M1_dom"/>
</dbReference>
<dbReference type="PANTHER" id="PTHR46322">
    <property type="entry name" value="PUROMYCIN-SENSITIVE AMINOPEPTIDASE"/>
    <property type="match status" value="1"/>
</dbReference>
<dbReference type="Gene3D" id="2.60.40.1840">
    <property type="match status" value="1"/>
</dbReference>
<proteinExistence type="inferred from homology"/>
<evidence type="ECO:0000256" key="11">
    <source>
        <dbReference type="ARBA" id="ARBA00023049"/>
    </source>
</evidence>
<keyword evidence="9" id="KW-0378">Hydrolase</keyword>
<dbReference type="InterPro" id="IPR001930">
    <property type="entry name" value="Peptidase_M1"/>
</dbReference>
<dbReference type="Gene3D" id="3.30.2010.30">
    <property type="match status" value="1"/>
</dbReference>
<dbReference type="EC" id="3.4.11.2" evidence="4 12"/>
<gene>
    <name evidence="17" type="ORF">B0682_03055</name>
</gene>
<dbReference type="InterPro" id="IPR035414">
    <property type="entry name" value="Peptidase_M1_pepN_Ig-like"/>
</dbReference>
<dbReference type="PRINTS" id="PR00756">
    <property type="entry name" value="ALADIPTASE"/>
</dbReference>
<name>A0A1T0CIL3_9GAMM</name>
<evidence type="ECO:0000313" key="17">
    <source>
        <dbReference type="EMBL" id="OOS21981.1"/>
    </source>
</evidence>
<keyword evidence="10" id="KW-0862">Zinc</keyword>
<evidence type="ECO:0000256" key="8">
    <source>
        <dbReference type="ARBA" id="ARBA00022723"/>
    </source>
</evidence>
<dbReference type="SUPFAM" id="SSF55486">
    <property type="entry name" value="Metalloproteases ('zincins'), catalytic domain"/>
    <property type="match status" value="1"/>
</dbReference>
<dbReference type="InterPro" id="IPR037144">
    <property type="entry name" value="Peptidase_M1_pepN_C_sf"/>
</dbReference>
<dbReference type="SUPFAM" id="SSF63737">
    <property type="entry name" value="Leukotriene A4 hydrolase N-terminal domain"/>
    <property type="match status" value="1"/>
</dbReference>
<evidence type="ECO:0000256" key="7">
    <source>
        <dbReference type="ARBA" id="ARBA00022670"/>
    </source>
</evidence>
<evidence type="ECO:0000256" key="2">
    <source>
        <dbReference type="ARBA" id="ARBA00001947"/>
    </source>
</evidence>
<dbReference type="InterPro" id="IPR045357">
    <property type="entry name" value="Aminopeptidase_N-like_N"/>
</dbReference>
<evidence type="ECO:0000256" key="10">
    <source>
        <dbReference type="ARBA" id="ARBA00022833"/>
    </source>
</evidence>
<keyword evidence="18" id="KW-1185">Reference proteome</keyword>
<dbReference type="GO" id="GO:0008270">
    <property type="term" value="F:zinc ion binding"/>
    <property type="evidence" value="ECO:0007669"/>
    <property type="project" value="InterPro"/>
</dbReference>
<evidence type="ECO:0000259" key="15">
    <source>
        <dbReference type="Pfam" id="PF17432"/>
    </source>
</evidence>
<keyword evidence="11" id="KW-0482">Metalloprotease</keyword>
<evidence type="ECO:0000256" key="12">
    <source>
        <dbReference type="NCBIfam" id="TIGR02414"/>
    </source>
</evidence>
<feature type="domain" description="Peptidase M1 alanyl aminopeptidase C-terminal" evidence="15">
    <location>
        <begin position="568"/>
        <end position="888"/>
    </location>
</feature>
<keyword evidence="8" id="KW-0479">Metal-binding</keyword>
<comment type="catalytic activity">
    <reaction evidence="1">
        <text>Release of an N-terminal amino acid, Xaa-|-Yaa- from a peptide, amide or arylamide. Xaa is preferably Ala, but may be most amino acids including Pro (slow action). When a terminal hydrophobic residue is followed by a prolyl residue, the two may be released as an intact Xaa-Pro dipeptide.</text>
        <dbReference type="EC" id="3.4.11.2"/>
    </reaction>
</comment>
<dbReference type="Pfam" id="PF01433">
    <property type="entry name" value="Peptidase_M1"/>
    <property type="match status" value="1"/>
</dbReference>
<evidence type="ECO:0000256" key="1">
    <source>
        <dbReference type="ARBA" id="ARBA00000098"/>
    </source>
</evidence>
<comment type="similarity">
    <text evidence="3">Belongs to the peptidase M1 family.</text>
</comment>
<dbReference type="InterPro" id="IPR012779">
    <property type="entry name" value="Peptidase_M1_pepN"/>
</dbReference>
<dbReference type="InterPro" id="IPR042097">
    <property type="entry name" value="Aminopeptidase_N-like_N_sf"/>
</dbReference>
<reference evidence="17 18" key="1">
    <citation type="submission" date="2017-02" db="EMBL/GenBank/DDBJ databases">
        <title>Draft genome sequence of Moraxella lincolnii CCUG 9405T type strain.</title>
        <authorList>
            <person name="Salva-Serra F."/>
            <person name="Engstrom-Jakobsson H."/>
            <person name="Thorell K."/>
            <person name="Jaen-Luchoro D."/>
            <person name="Gonzales-Siles L."/>
            <person name="Karlsson R."/>
            <person name="Yazdan S."/>
            <person name="Boulund F."/>
            <person name="Johnning A."/>
            <person name="Engstrand L."/>
            <person name="Kristiansson E."/>
            <person name="Moore E."/>
        </authorList>
    </citation>
    <scope>NUCLEOTIDE SEQUENCE [LARGE SCALE GENOMIC DNA]</scope>
    <source>
        <strain evidence="17 18">CCUG 9405</strain>
    </source>
</reference>
<keyword evidence="6 17" id="KW-0031">Aminopeptidase</keyword>
<dbReference type="GO" id="GO:0006508">
    <property type="term" value="P:proteolysis"/>
    <property type="evidence" value="ECO:0007669"/>
    <property type="project" value="UniProtKB-UniRule"/>
</dbReference>
<dbReference type="InterPro" id="IPR027268">
    <property type="entry name" value="Peptidase_M4/M1_CTD_sf"/>
</dbReference>
<dbReference type="NCBIfam" id="TIGR02414">
    <property type="entry name" value="pepN_proteo"/>
    <property type="match status" value="1"/>
</dbReference>
<dbReference type="Gene3D" id="1.10.390.10">
    <property type="entry name" value="Neutral Protease Domain 2"/>
    <property type="match status" value="1"/>
</dbReference>
<dbReference type="STRING" id="90241.B0682_03055"/>
<sequence>MSADASSAQAYQKIYLQDYQAPAFNIAQADLTIQVYDQHTLVSSHLHIQKQDADYQGGLTLDGVGLELIDIAIDGQTLPKERYHTDATSLMITDVPDDFSLFTRVKIDPNHNTALEGLYRAGEGDDTMYVTQCEPEGFRKITYFIDRPDVLCEYTTRIEADKRYPTLLANGNLIEAGEISDANSGNAGNRHYAVWHDPTKKPSYLFACVIADLAVLEDNHITSEGRDVLLQIYAKPKDISKCDVAMTALKDAMRWDEVNYGRAYDLDRYMIVAVSQFNMGAMENKGLNIFNTACVLSEPATTTDARSFRVKAIIAHEYFHNWTGNRITCRDWFQLCLKEGLTVYRDQSFSADQQSASVQRIEDVAILRTSQFAEDASPLAHPVRPESFIEINNFYTATVYEKGAEIVRMLANLLGEQKYRAGMNEYFKRYDGQAVTVEDFLSALATQDVHVLDFMPWYRQAGTPNVHIEQDFNPTTAQLNLSIKQHTRAVTGHPKPVALPIPMDMAVFDRQTGNLVFEQTLLITQDNQTFELDLSTVLPTVDKMLDPVLSVFRNFSAPVTVDFAQSTDDLLFLIANETNGYNRWQAGQGVVNRLLRHGNDDGIHGGGNVVDALRDEHQRYFATLNQVLAELTQSDPMLASYMLDVPNENELATGLSHDYDPMLIKNKRDAFIKHMATALQDTLITAYQHSQAESYVDSPNARGKRALRNVCLYLLGFIEQKQAMTFATQQYADAHCMTERQGALQTLINMNNAQTQLSHFYHTFSDEPLAVDLWFAVQAGKHDVSVAEIQALMHHEQFDWHTPNRVRAVLTNFANRPVAFWSTDGIELYCQAIGKLDDINPVLASRLLQSVSHWHTLINSKQVNVKARLLELKTNIHSKNVSESLDAILSVE</sequence>